<organism evidence="1 2">
    <name type="scientific">Neolentinus lepideus HHB14362 ss-1</name>
    <dbReference type="NCBI Taxonomy" id="1314782"/>
    <lineage>
        <taxon>Eukaryota</taxon>
        <taxon>Fungi</taxon>
        <taxon>Dikarya</taxon>
        <taxon>Basidiomycota</taxon>
        <taxon>Agaricomycotina</taxon>
        <taxon>Agaricomycetes</taxon>
        <taxon>Gloeophyllales</taxon>
        <taxon>Gloeophyllaceae</taxon>
        <taxon>Neolentinus</taxon>
    </lineage>
</organism>
<dbReference type="AlphaFoldDB" id="A0A165R970"/>
<accession>A0A165R970</accession>
<dbReference type="Proteomes" id="UP000076761">
    <property type="component" value="Unassembled WGS sequence"/>
</dbReference>
<proteinExistence type="predicted"/>
<dbReference type="OrthoDB" id="3268823at2759"/>
<evidence type="ECO:0000313" key="2">
    <source>
        <dbReference type="Proteomes" id="UP000076761"/>
    </source>
</evidence>
<gene>
    <name evidence="1" type="ORF">NEOLEDRAFT_1136545</name>
</gene>
<protein>
    <submittedName>
        <fullName evidence="1">Uncharacterized protein</fullName>
    </submittedName>
</protein>
<reference evidence="1 2" key="1">
    <citation type="journal article" date="2016" name="Mol. Biol. Evol.">
        <title>Comparative Genomics of Early-Diverging Mushroom-Forming Fungi Provides Insights into the Origins of Lignocellulose Decay Capabilities.</title>
        <authorList>
            <person name="Nagy L.G."/>
            <person name="Riley R."/>
            <person name="Tritt A."/>
            <person name="Adam C."/>
            <person name="Daum C."/>
            <person name="Floudas D."/>
            <person name="Sun H."/>
            <person name="Yadav J.S."/>
            <person name="Pangilinan J."/>
            <person name="Larsson K.H."/>
            <person name="Matsuura K."/>
            <person name="Barry K."/>
            <person name="Labutti K."/>
            <person name="Kuo R."/>
            <person name="Ohm R.A."/>
            <person name="Bhattacharya S.S."/>
            <person name="Shirouzu T."/>
            <person name="Yoshinaga Y."/>
            <person name="Martin F.M."/>
            <person name="Grigoriev I.V."/>
            <person name="Hibbett D.S."/>
        </authorList>
    </citation>
    <scope>NUCLEOTIDE SEQUENCE [LARGE SCALE GENOMIC DNA]</scope>
    <source>
        <strain evidence="1 2">HHB14362 ss-1</strain>
    </source>
</reference>
<sequence length="103" mass="11423">MSTPKLDVQPGTPAHDWATNTILNTASVNPNPYSTPNLEIPGAYPITKEDQDPSAQVNATELVGRAMEYFPNQEDVVGREERRRDCECDFAIRGRHNEAVPAK</sequence>
<evidence type="ECO:0000313" key="1">
    <source>
        <dbReference type="EMBL" id="KZT23476.1"/>
    </source>
</evidence>
<keyword evidence="2" id="KW-1185">Reference proteome</keyword>
<dbReference type="EMBL" id="KV425585">
    <property type="protein sequence ID" value="KZT23476.1"/>
    <property type="molecule type" value="Genomic_DNA"/>
</dbReference>
<dbReference type="InParanoid" id="A0A165R970"/>
<name>A0A165R970_9AGAM</name>